<dbReference type="OrthoDB" id="639027at2759"/>
<dbReference type="EMBL" id="JABSTR010000002">
    <property type="protein sequence ID" value="KAH9364150.1"/>
    <property type="molecule type" value="Genomic_DNA"/>
</dbReference>
<dbReference type="Pfam" id="PF00076">
    <property type="entry name" value="RRM_1"/>
    <property type="match status" value="1"/>
</dbReference>
<dbReference type="Gene3D" id="3.30.70.330">
    <property type="match status" value="1"/>
</dbReference>
<evidence type="ECO:0000313" key="5">
    <source>
        <dbReference type="Proteomes" id="UP000821853"/>
    </source>
</evidence>
<reference evidence="4 5" key="1">
    <citation type="journal article" date="2020" name="Cell">
        <title>Large-Scale Comparative Analyses of Tick Genomes Elucidate Their Genetic Diversity and Vector Capacities.</title>
        <authorList>
            <consortium name="Tick Genome and Microbiome Consortium (TIGMIC)"/>
            <person name="Jia N."/>
            <person name="Wang J."/>
            <person name="Shi W."/>
            <person name="Du L."/>
            <person name="Sun Y."/>
            <person name="Zhan W."/>
            <person name="Jiang J.F."/>
            <person name="Wang Q."/>
            <person name="Zhang B."/>
            <person name="Ji P."/>
            <person name="Bell-Sakyi L."/>
            <person name="Cui X.M."/>
            <person name="Yuan T.T."/>
            <person name="Jiang B.G."/>
            <person name="Yang W.F."/>
            <person name="Lam T.T."/>
            <person name="Chang Q.C."/>
            <person name="Ding S.J."/>
            <person name="Wang X.J."/>
            <person name="Zhu J.G."/>
            <person name="Ruan X.D."/>
            <person name="Zhao L."/>
            <person name="Wei J.T."/>
            <person name="Ye R.Z."/>
            <person name="Que T.C."/>
            <person name="Du C.H."/>
            <person name="Zhou Y.H."/>
            <person name="Cheng J.X."/>
            <person name="Dai P.F."/>
            <person name="Guo W.B."/>
            <person name="Han X.H."/>
            <person name="Huang E.J."/>
            <person name="Li L.F."/>
            <person name="Wei W."/>
            <person name="Gao Y.C."/>
            <person name="Liu J.Z."/>
            <person name="Shao H.Z."/>
            <person name="Wang X."/>
            <person name="Wang C.C."/>
            <person name="Yang T.C."/>
            <person name="Huo Q.B."/>
            <person name="Li W."/>
            <person name="Chen H.Y."/>
            <person name="Chen S.E."/>
            <person name="Zhou L.G."/>
            <person name="Ni X.B."/>
            <person name="Tian J.H."/>
            <person name="Sheng Y."/>
            <person name="Liu T."/>
            <person name="Pan Y.S."/>
            <person name="Xia L.Y."/>
            <person name="Li J."/>
            <person name="Zhao F."/>
            <person name="Cao W.C."/>
        </authorList>
    </citation>
    <scope>NUCLEOTIDE SEQUENCE [LARGE SCALE GENOMIC DNA]</scope>
    <source>
        <strain evidence="4">HaeL-2018</strain>
    </source>
</reference>
<feature type="domain" description="RRM" evidence="3">
    <location>
        <begin position="78"/>
        <end position="115"/>
    </location>
</feature>
<keyword evidence="5" id="KW-1185">Reference proteome</keyword>
<comment type="caution">
    <text evidence="4">The sequence shown here is derived from an EMBL/GenBank/DDBJ whole genome shotgun (WGS) entry which is preliminary data.</text>
</comment>
<keyword evidence="1 2" id="KW-0694">RNA-binding</keyword>
<sequence length="175" mass="19871">MLIVEEVVRHDAEEVIEQADDTRDIVSSFWPYCLSPSCSSSLSRVARLCVTSLNTLPGLQGSRENELNSFSNRSWLGEGLAFITFRHQEDAARAIANVNGFDYNSRILSVQWANETFPTHTAGIWPVPRMQFLVLQKPRFHSKAFLTNAADMRSFARVEPHVPRQKASVKKPHWT</sequence>
<dbReference type="AlphaFoldDB" id="A0A9J6FD27"/>
<name>A0A9J6FD27_HAELO</name>
<dbReference type="VEuPathDB" id="VectorBase:HLOH_040729"/>
<gene>
    <name evidence="4" type="ORF">HPB48_017645</name>
</gene>
<dbReference type="InterPro" id="IPR012677">
    <property type="entry name" value="Nucleotide-bd_a/b_plait_sf"/>
</dbReference>
<dbReference type="InterPro" id="IPR000504">
    <property type="entry name" value="RRM_dom"/>
</dbReference>
<proteinExistence type="predicted"/>
<dbReference type="Proteomes" id="UP000821853">
    <property type="component" value="Chromosome 10"/>
</dbReference>
<dbReference type="InterPro" id="IPR035979">
    <property type="entry name" value="RBD_domain_sf"/>
</dbReference>
<evidence type="ECO:0000313" key="4">
    <source>
        <dbReference type="EMBL" id="KAH9364150.1"/>
    </source>
</evidence>
<dbReference type="GO" id="GO:0003723">
    <property type="term" value="F:RNA binding"/>
    <property type="evidence" value="ECO:0007669"/>
    <property type="project" value="UniProtKB-UniRule"/>
</dbReference>
<evidence type="ECO:0000256" key="2">
    <source>
        <dbReference type="PROSITE-ProRule" id="PRU00176"/>
    </source>
</evidence>
<accession>A0A9J6FD27</accession>
<organism evidence="4 5">
    <name type="scientific">Haemaphysalis longicornis</name>
    <name type="common">Bush tick</name>
    <dbReference type="NCBI Taxonomy" id="44386"/>
    <lineage>
        <taxon>Eukaryota</taxon>
        <taxon>Metazoa</taxon>
        <taxon>Ecdysozoa</taxon>
        <taxon>Arthropoda</taxon>
        <taxon>Chelicerata</taxon>
        <taxon>Arachnida</taxon>
        <taxon>Acari</taxon>
        <taxon>Parasitiformes</taxon>
        <taxon>Ixodida</taxon>
        <taxon>Ixodoidea</taxon>
        <taxon>Ixodidae</taxon>
        <taxon>Haemaphysalinae</taxon>
        <taxon>Haemaphysalis</taxon>
    </lineage>
</organism>
<dbReference type="PROSITE" id="PS50102">
    <property type="entry name" value="RRM"/>
    <property type="match status" value="1"/>
</dbReference>
<dbReference type="SUPFAM" id="SSF54928">
    <property type="entry name" value="RNA-binding domain, RBD"/>
    <property type="match status" value="1"/>
</dbReference>
<evidence type="ECO:0000259" key="3">
    <source>
        <dbReference type="PROSITE" id="PS50102"/>
    </source>
</evidence>
<evidence type="ECO:0000256" key="1">
    <source>
        <dbReference type="ARBA" id="ARBA00022884"/>
    </source>
</evidence>
<protein>
    <recommendedName>
        <fullName evidence="3">RRM domain-containing protein</fullName>
    </recommendedName>
</protein>